<organism evidence="1">
    <name type="scientific">Hexamita inflata</name>
    <dbReference type="NCBI Taxonomy" id="28002"/>
    <lineage>
        <taxon>Eukaryota</taxon>
        <taxon>Metamonada</taxon>
        <taxon>Diplomonadida</taxon>
        <taxon>Hexamitidae</taxon>
        <taxon>Hexamitinae</taxon>
        <taxon>Hexamita</taxon>
    </lineage>
</organism>
<keyword evidence="3" id="KW-1185">Reference proteome</keyword>
<evidence type="ECO:0000313" key="3">
    <source>
        <dbReference type="Proteomes" id="UP001642409"/>
    </source>
</evidence>
<gene>
    <name evidence="1" type="ORF">HINF_LOCUS30970</name>
    <name evidence="2" type="ORF">HINF_LOCUS38663</name>
</gene>
<proteinExistence type="predicted"/>
<reference evidence="2 3" key="2">
    <citation type="submission" date="2024-07" db="EMBL/GenBank/DDBJ databases">
        <authorList>
            <person name="Akdeniz Z."/>
        </authorList>
    </citation>
    <scope>NUCLEOTIDE SEQUENCE [LARGE SCALE GENOMIC DNA]</scope>
</reference>
<dbReference type="Proteomes" id="UP001642409">
    <property type="component" value="Unassembled WGS sequence"/>
</dbReference>
<sequence length="170" mass="19396">MPDIQKLKLLFKTAVGELIYYRDQHSTHILSLKAQLQQKLSAQVLNSTVEQLVYTENLLEIHEILIAYCNLAPNIIKEFDVKMVTGQALEISQFIQFTASKTKSKSTKELDAMIMKYYKQLGTNALDKRVFSLVNIDKDYVNQRIVEAGGKVEDKVDQEIEQMNKLLGGL</sequence>
<name>A0AA86PXW2_9EUKA</name>
<dbReference type="EMBL" id="CAXDID020000147">
    <property type="protein sequence ID" value="CAL6041010.1"/>
    <property type="molecule type" value="Genomic_DNA"/>
</dbReference>
<evidence type="ECO:0000313" key="1">
    <source>
        <dbReference type="EMBL" id="CAI9943325.1"/>
    </source>
</evidence>
<reference evidence="1" key="1">
    <citation type="submission" date="2023-06" db="EMBL/GenBank/DDBJ databases">
        <authorList>
            <person name="Kurt Z."/>
        </authorList>
    </citation>
    <scope>NUCLEOTIDE SEQUENCE</scope>
</reference>
<dbReference type="EMBL" id="CATOUU010000714">
    <property type="protein sequence ID" value="CAI9943325.1"/>
    <property type="molecule type" value="Genomic_DNA"/>
</dbReference>
<dbReference type="AlphaFoldDB" id="A0AA86PXW2"/>
<comment type="caution">
    <text evidence="1">The sequence shown here is derived from an EMBL/GenBank/DDBJ whole genome shotgun (WGS) entry which is preliminary data.</text>
</comment>
<protein>
    <submittedName>
        <fullName evidence="2">Hypothetical_protein</fullName>
    </submittedName>
</protein>
<accession>A0AA86PXW2</accession>
<evidence type="ECO:0000313" key="2">
    <source>
        <dbReference type="EMBL" id="CAL6041010.1"/>
    </source>
</evidence>